<evidence type="ECO:0000256" key="4">
    <source>
        <dbReference type="ARBA" id="ARBA00022692"/>
    </source>
</evidence>
<evidence type="ECO:0000256" key="7">
    <source>
        <dbReference type="SAM" id="Phobius"/>
    </source>
</evidence>
<evidence type="ECO:0000313" key="9">
    <source>
        <dbReference type="Proteomes" id="UP000503540"/>
    </source>
</evidence>
<protein>
    <recommendedName>
        <fullName evidence="10">ABC transmembrane type-1 domain-containing protein</fullName>
    </recommendedName>
</protein>
<gene>
    <name evidence="8" type="ORF">F5544_25300</name>
</gene>
<name>A0A6G9YIA4_9NOCA</name>
<dbReference type="Proteomes" id="UP000503540">
    <property type="component" value="Chromosome"/>
</dbReference>
<dbReference type="InterPro" id="IPR035906">
    <property type="entry name" value="MetI-like_sf"/>
</dbReference>
<keyword evidence="9" id="KW-1185">Reference proteome</keyword>
<dbReference type="Gene3D" id="1.10.3720.10">
    <property type="entry name" value="MetI-like"/>
    <property type="match status" value="2"/>
</dbReference>
<evidence type="ECO:0000256" key="6">
    <source>
        <dbReference type="ARBA" id="ARBA00023136"/>
    </source>
</evidence>
<evidence type="ECO:0000256" key="2">
    <source>
        <dbReference type="ARBA" id="ARBA00022448"/>
    </source>
</evidence>
<feature type="transmembrane region" description="Helical" evidence="7">
    <location>
        <begin position="162"/>
        <end position="185"/>
    </location>
</feature>
<sequence>MTAGEFDANGLTVELAPRRMAGPLVPGWNLWDRLAWIMLLPAAALTVVLVIPLGATVLDAAHARWAVVLWCVVIVVVAVAIRTAWRRYLPAALSRWNRPRRVAAGTAGGLGAAVAIWLLELVLGADGFLAYARTTAGVVVAMVILGLALLAARRFRRTWIPWWPLIVPFGIAAFVAGLAFRLIFAVPVDLVNVLVTQTMRVQAQWLLYAVLLGAAFGWTWAGALFVLFRSAITAIEADPVQAAYVRGPDGTPTIRGLYQLLRPMLWVFGLVVGVAAARIFDVVLVAVPGSRQYSLDSATVHWWRLTTDGSDPGAAAAFSLPLAVLIGLAAWLSQSHGPQGVRPRPLAAAVPVQVRLSPGISRTKRFLQGARPLLRVTAIAVFFLAPVLVLIVIGWAGLDGPAFTGDASIWHDREMWRSLRKTALVAGVATCLLVTAAVPAAYYAASLDPDRRRSRIVVAALVVLTVMPAQVYVGPIRGAIEHLGLTGTSLPLIVTHAAIGLPISTLILRTALLAPADAPDPDALRGRTVPAMVFQRIRTTAGRALGAVAVLELVQVWNDFFVGLLVSGADISPWSLLLWGEARQFNEGAAHLAAGALLSAIPPVVLVLLTWRRFLVPGLTGGVLR</sequence>
<feature type="transmembrane region" description="Helical" evidence="7">
    <location>
        <begin position="592"/>
        <end position="611"/>
    </location>
</feature>
<dbReference type="SUPFAM" id="SSF161098">
    <property type="entry name" value="MetI-like"/>
    <property type="match status" value="2"/>
</dbReference>
<dbReference type="AlphaFoldDB" id="A0A6G9YIA4"/>
<evidence type="ECO:0008006" key="10">
    <source>
        <dbReference type="Google" id="ProtNLM"/>
    </source>
</evidence>
<feature type="transmembrane region" description="Helical" evidence="7">
    <location>
        <begin position="456"/>
        <end position="473"/>
    </location>
</feature>
<comment type="subcellular location">
    <subcellularLocation>
        <location evidence="1">Cell membrane</location>
        <topology evidence="1">Multi-pass membrane protein</topology>
    </subcellularLocation>
</comment>
<evidence type="ECO:0000256" key="1">
    <source>
        <dbReference type="ARBA" id="ARBA00004651"/>
    </source>
</evidence>
<organism evidence="8 9">
    <name type="scientific">Nocardia arthritidis</name>
    <dbReference type="NCBI Taxonomy" id="228602"/>
    <lineage>
        <taxon>Bacteria</taxon>
        <taxon>Bacillati</taxon>
        <taxon>Actinomycetota</taxon>
        <taxon>Actinomycetes</taxon>
        <taxon>Mycobacteriales</taxon>
        <taxon>Nocardiaceae</taxon>
        <taxon>Nocardia</taxon>
    </lineage>
</organism>
<keyword evidence="6 7" id="KW-0472">Membrane</keyword>
<feature type="transmembrane region" description="Helical" evidence="7">
    <location>
        <begin position="493"/>
        <end position="516"/>
    </location>
</feature>
<dbReference type="PANTHER" id="PTHR43744:SF4">
    <property type="entry name" value="OSMOPROTECTIVE COMPOUNDS UPTAKE PERMEASE PROTEIN GGTD"/>
    <property type="match status" value="1"/>
</dbReference>
<dbReference type="KEGG" id="nah:F5544_25300"/>
<reference evidence="8 9" key="1">
    <citation type="journal article" date="2019" name="ACS Chem. Biol.">
        <title>Identification and Mobilization of a Cryptic Antibiotic Biosynthesis Gene Locus from a Human-Pathogenic Nocardia Isolate.</title>
        <authorList>
            <person name="Herisse M."/>
            <person name="Ishida K."/>
            <person name="Porter J.L."/>
            <person name="Howden B."/>
            <person name="Hertweck C."/>
            <person name="Stinear T.P."/>
            <person name="Pidot S.J."/>
        </authorList>
    </citation>
    <scope>NUCLEOTIDE SEQUENCE [LARGE SCALE GENOMIC DNA]</scope>
    <source>
        <strain evidence="8 9">AUSMDU00012717</strain>
    </source>
</reference>
<dbReference type="EMBL" id="CP046172">
    <property type="protein sequence ID" value="QIS12914.1"/>
    <property type="molecule type" value="Genomic_DNA"/>
</dbReference>
<feature type="transmembrane region" description="Helical" evidence="7">
    <location>
        <begin position="128"/>
        <end position="150"/>
    </location>
</feature>
<feature type="transmembrane region" description="Helical" evidence="7">
    <location>
        <begin position="34"/>
        <end position="57"/>
    </location>
</feature>
<keyword evidence="2" id="KW-0813">Transport</keyword>
<feature type="transmembrane region" description="Helical" evidence="7">
    <location>
        <begin position="63"/>
        <end position="81"/>
    </location>
</feature>
<feature type="transmembrane region" description="Helical" evidence="7">
    <location>
        <begin position="313"/>
        <end position="332"/>
    </location>
</feature>
<feature type="transmembrane region" description="Helical" evidence="7">
    <location>
        <begin position="102"/>
        <end position="122"/>
    </location>
</feature>
<evidence type="ECO:0000256" key="3">
    <source>
        <dbReference type="ARBA" id="ARBA00022475"/>
    </source>
</evidence>
<dbReference type="RefSeq" id="WP_167475526.1">
    <property type="nucleotide sequence ID" value="NZ_CP046172.1"/>
</dbReference>
<feature type="transmembrane region" description="Helical" evidence="7">
    <location>
        <begin position="423"/>
        <end position="444"/>
    </location>
</feature>
<keyword evidence="4 7" id="KW-0812">Transmembrane</keyword>
<dbReference type="GO" id="GO:0005886">
    <property type="term" value="C:plasma membrane"/>
    <property type="evidence" value="ECO:0007669"/>
    <property type="project" value="UniProtKB-SubCell"/>
</dbReference>
<feature type="transmembrane region" description="Helical" evidence="7">
    <location>
        <begin position="205"/>
        <end position="228"/>
    </location>
</feature>
<accession>A0A6G9YIA4</accession>
<keyword evidence="3" id="KW-1003">Cell membrane</keyword>
<feature type="transmembrane region" description="Helical" evidence="7">
    <location>
        <begin position="373"/>
        <end position="398"/>
    </location>
</feature>
<evidence type="ECO:0000313" key="8">
    <source>
        <dbReference type="EMBL" id="QIS12914.1"/>
    </source>
</evidence>
<dbReference type="PANTHER" id="PTHR43744">
    <property type="entry name" value="ABC TRANSPORTER PERMEASE PROTEIN MG189-RELATED-RELATED"/>
    <property type="match status" value="1"/>
</dbReference>
<proteinExistence type="predicted"/>
<keyword evidence="5 7" id="KW-1133">Transmembrane helix</keyword>
<evidence type="ECO:0000256" key="5">
    <source>
        <dbReference type="ARBA" id="ARBA00022989"/>
    </source>
</evidence>
<feature type="transmembrane region" description="Helical" evidence="7">
    <location>
        <begin position="265"/>
        <end position="287"/>
    </location>
</feature>